<accession>A0A418WUC4</accession>
<sequence length="361" mass="38480">MSSPFLPDYAEARARFLDRAQAANAAIASHQHPLRGPKGEKLFMDAAVIGPADARNALVLLSATHGVEGICGSGIQSQFLADRVALPPDTLLLLVHAVNPHGFAWSRRVTEDGVDLNRNFIDFTRPLPENPDYDRAVADALVPPDWFGEAKGQADTWLLNWAMERGGIQALATAVPRGQYVHPFAPFFGGHGAGWSNRTVRQVLKETLAGCSGLVAMIDYHTGLGENGTGQLIGAGRAGSSLAMLGRQAWGEAFVLPSDAGTVSYEMTGALLDAAADSLPAGARMIGGAHEFGTLSGPEVLEALRADHWLHTHGDFAADYAAGIKHQMRTAFFDDSAAWRDSILERARAIQAQAITALRNA</sequence>
<dbReference type="RefSeq" id="WP_119776508.1">
    <property type="nucleotide sequence ID" value="NZ_QYUK01000008.1"/>
</dbReference>
<dbReference type="EMBL" id="QYUK01000008">
    <property type="protein sequence ID" value="RJF94873.1"/>
    <property type="molecule type" value="Genomic_DNA"/>
</dbReference>
<dbReference type="InterPro" id="IPR021259">
    <property type="entry name" value="DUF2817"/>
</dbReference>
<evidence type="ECO:0000313" key="1">
    <source>
        <dbReference type="EMBL" id="RJF94873.1"/>
    </source>
</evidence>
<dbReference type="AlphaFoldDB" id="A0A418WUC4"/>
<keyword evidence="2" id="KW-1185">Reference proteome</keyword>
<gene>
    <name evidence="1" type="ORF">D3874_03410</name>
</gene>
<dbReference type="Gene3D" id="3.40.630.10">
    <property type="entry name" value="Zn peptidases"/>
    <property type="match status" value="1"/>
</dbReference>
<name>A0A418WUC4_9PROT</name>
<dbReference type="Proteomes" id="UP000284605">
    <property type="component" value="Unassembled WGS sequence"/>
</dbReference>
<proteinExistence type="predicted"/>
<reference evidence="1 2" key="1">
    <citation type="submission" date="2018-09" db="EMBL/GenBank/DDBJ databases">
        <authorList>
            <person name="Zhu H."/>
        </authorList>
    </citation>
    <scope>NUCLEOTIDE SEQUENCE [LARGE SCALE GENOMIC DNA]</scope>
    <source>
        <strain evidence="1 2">K1W22B-8</strain>
    </source>
</reference>
<dbReference type="Pfam" id="PF10994">
    <property type="entry name" value="DUF2817"/>
    <property type="match status" value="1"/>
</dbReference>
<comment type="caution">
    <text evidence="1">The sequence shown here is derived from an EMBL/GenBank/DDBJ whole genome shotgun (WGS) entry which is preliminary data.</text>
</comment>
<dbReference type="CDD" id="cd06233">
    <property type="entry name" value="M14-like"/>
    <property type="match status" value="1"/>
</dbReference>
<dbReference type="OrthoDB" id="4014363at2"/>
<protein>
    <submittedName>
        <fullName evidence="1">DUF2817 domain-containing protein</fullName>
    </submittedName>
</protein>
<evidence type="ECO:0000313" key="2">
    <source>
        <dbReference type="Proteomes" id="UP000284605"/>
    </source>
</evidence>
<dbReference type="SUPFAM" id="SSF53187">
    <property type="entry name" value="Zn-dependent exopeptidases"/>
    <property type="match status" value="1"/>
</dbReference>
<organism evidence="1 2">
    <name type="scientific">Oleomonas cavernae</name>
    <dbReference type="NCBI Taxonomy" id="2320859"/>
    <lineage>
        <taxon>Bacteria</taxon>
        <taxon>Pseudomonadati</taxon>
        <taxon>Pseudomonadota</taxon>
        <taxon>Alphaproteobacteria</taxon>
        <taxon>Acetobacterales</taxon>
        <taxon>Acetobacteraceae</taxon>
        <taxon>Oleomonas</taxon>
    </lineage>
</organism>